<evidence type="ECO:0000313" key="2">
    <source>
        <dbReference type="EMBL" id="OBT99887.1"/>
    </source>
</evidence>
<dbReference type="GeneID" id="28835397"/>
<gene>
    <name evidence="2" type="ORF">VE01_02011</name>
</gene>
<evidence type="ECO:0000313" key="3">
    <source>
        <dbReference type="Proteomes" id="UP000091956"/>
    </source>
</evidence>
<protein>
    <recommendedName>
        <fullName evidence="4">Methyltransferase type 11 domain-containing protein</fullName>
    </recommendedName>
</protein>
<keyword evidence="3" id="KW-1185">Reference proteome</keyword>
<feature type="region of interest" description="Disordered" evidence="1">
    <location>
        <begin position="1"/>
        <end position="173"/>
    </location>
</feature>
<feature type="compositionally biased region" description="Polar residues" evidence="1">
    <location>
        <begin position="252"/>
        <end position="264"/>
    </location>
</feature>
<dbReference type="OrthoDB" id="5382952at2759"/>
<feature type="compositionally biased region" description="Basic and acidic residues" evidence="1">
    <location>
        <begin position="37"/>
        <end position="48"/>
    </location>
</feature>
<feature type="region of interest" description="Disordered" evidence="1">
    <location>
        <begin position="1387"/>
        <end position="1408"/>
    </location>
</feature>
<dbReference type="Proteomes" id="UP000091956">
    <property type="component" value="Unassembled WGS sequence"/>
</dbReference>
<sequence>MASYRSGFDPPTRPEYRYQNTRTGHYVANSTGIQGAKRVERPFEEPVKMRVPVQMEPRLEAPKNYGRPSNLPKPRPGANPSEYMPTGRSNFGFRRPSAARSTDDESEPQQPRNLRKKPSIITQPIKNTHPNNLADPSPPWPLQHSKQHNQASMRAPEELGYYPEPTIPVLDNSPQIIPELDRYRFGTTAPANLYQRDVSDIPYKLSTQDLPPNPTPLSSGLSGHSQYSVFSGFSASPSTRFSESPAPGPYSRDTTPTSMSSQSPGLMVPLRGTPRLRQGSPMDNRPPVTRRRMGSASEENDAVAPDGNGLPALRESLTSSSSNSTVMDRGKDKKNDSGKKKKKRLSPLPPSPPPRRSSQKFKEASSADNSPSKASKSPARPVMNAAPATNLPNRNVTSPRTNITSPNLGQAAGPPRRPSRDGTPDLRDIKDTVNVVQSNLSGVPAAADRRLSGQGFGGGLTAPSQAGAATRPGTKSRLPRSGAPSPVNQVHREPTPSPAGLGIIPDLRPEPTQTRSGLRTPSPSAQVPKHRFGLFGRRTKTAPGDIPTTDKQEKTTRKGPAAGTGHEGYRFGSRGHNTTGNRERRPSNAGSIGSQDSYSSLTAMHDPFLSQRMSPVVISGGGEVKENFNNSLDLSRTESNQSLPLTRPSLESKGSAMSSRSNLNSEAQRATLWPSAMPRNATANNSSVSLASKATLVSDTSDNDSFYPKKSLAVRRSLLRLNKSELQSLNLPAPIKIPAAGESGLSSLDTAYVSDGSRADRGRKRNGPNKLTKRTTSPAKKWNFFQRAKNAKTEQKPVPVVVSPEEKDVPFYAIMDSSEPDEDRVLSAEDIENILREAEAAELLKSGKSSDMPPPPKTPVSKPSPAPTQQDVPATAPNGPGIPKMWKMEERPEPAAARPSRLAQVGRIPRVVQARPDTTSPKSFSRPFARISMIKEPGMLPIVDPNSVANGPSPERSPNRQPLPDNSAPTSQLPFLVISPRKGSETGTSFSSGTGSSYAGTTAIIPKADDALEEDEVWFEYDDLIGQTDADKVPLSATSSHGVPFQYEEFETRRTRRYQAKDSPAIDAVAVMPPTDEKSRVPKLADPRPPSLRTTVRNALGAPSPTTPMSFTDVILAYGDRTSSSAKARRISSYHSQNELRPASGHSKSASTSDVSRRSNELDEPKLEPVQESPAAQVNLRIGSMTVSKWLTFGHVLFSPARELLLNPDHTKHHSILVIDGLGNDDWSFYAAETYPETTFYNLSPTPGRNSGKRMSVSAVALPAPPENHRQVQHMNLISKFPFTPSTFTVVVLRFPPAGPESLMKHLIAESKRVLKPSGYLEMSILDLDMMNMGPKTRRAVRKLKIGISARNPEVNLVSMADTVLRLTGKRGFTDLKSCNVGVPVASVVPNTSSDGTPASSDGGSKKDVSLADLMKDSSAQGDEGITKMVAKVGRWWFSRCYESDTLAPSTNGQSIFADGKVIEEAERWETNFKLLVAYAQKPEVPRRRTASV</sequence>
<feature type="region of interest" description="Disordered" evidence="1">
    <location>
        <begin position="752"/>
        <end position="776"/>
    </location>
</feature>
<feature type="compositionally biased region" description="Polar residues" evidence="1">
    <location>
        <begin position="120"/>
        <end position="131"/>
    </location>
</feature>
<feature type="compositionally biased region" description="Polar residues" evidence="1">
    <location>
        <begin position="511"/>
        <end position="525"/>
    </location>
</feature>
<feature type="region of interest" description="Disordered" evidence="1">
    <location>
        <begin position="1074"/>
        <end position="1105"/>
    </location>
</feature>
<feature type="compositionally biased region" description="Basic residues" evidence="1">
    <location>
        <begin position="528"/>
        <end position="540"/>
    </location>
</feature>
<feature type="compositionally biased region" description="Basic residues" evidence="1">
    <location>
        <begin position="761"/>
        <end position="773"/>
    </location>
</feature>
<evidence type="ECO:0008006" key="4">
    <source>
        <dbReference type="Google" id="ProtNLM"/>
    </source>
</evidence>
<feature type="region of interest" description="Disordered" evidence="1">
    <location>
        <begin position="204"/>
        <end position="223"/>
    </location>
</feature>
<organism evidence="2 3">
    <name type="scientific">Pseudogymnoascus verrucosus</name>
    <dbReference type="NCBI Taxonomy" id="342668"/>
    <lineage>
        <taxon>Eukaryota</taxon>
        <taxon>Fungi</taxon>
        <taxon>Dikarya</taxon>
        <taxon>Ascomycota</taxon>
        <taxon>Pezizomycotina</taxon>
        <taxon>Leotiomycetes</taxon>
        <taxon>Thelebolales</taxon>
        <taxon>Thelebolaceae</taxon>
        <taxon>Pseudogymnoascus</taxon>
    </lineage>
</organism>
<feature type="compositionally biased region" description="Low complexity" evidence="1">
    <location>
        <begin position="985"/>
        <end position="1000"/>
    </location>
</feature>
<reference evidence="3" key="2">
    <citation type="journal article" date="2018" name="Nat. Commun.">
        <title>Extreme sensitivity to ultraviolet light in the fungal pathogen causing white-nose syndrome of bats.</title>
        <authorList>
            <person name="Palmer J.M."/>
            <person name="Drees K.P."/>
            <person name="Foster J.T."/>
            <person name="Lindner D.L."/>
        </authorList>
    </citation>
    <scope>NUCLEOTIDE SEQUENCE [LARGE SCALE GENOMIC DNA]</scope>
    <source>
        <strain evidence="3">UAMH 10579</strain>
    </source>
</reference>
<feature type="region of interest" description="Disordered" evidence="1">
    <location>
        <begin position="844"/>
        <end position="924"/>
    </location>
</feature>
<feature type="compositionally biased region" description="Low complexity" evidence="1">
    <location>
        <begin position="366"/>
        <end position="379"/>
    </location>
</feature>
<feature type="region of interest" description="Disordered" evidence="1">
    <location>
        <begin position="234"/>
        <end position="599"/>
    </location>
</feature>
<dbReference type="RefSeq" id="XP_018133620.1">
    <property type="nucleotide sequence ID" value="XM_018271525.2"/>
</dbReference>
<feature type="compositionally biased region" description="Basic and acidic residues" evidence="1">
    <location>
        <begin position="1075"/>
        <end position="1086"/>
    </location>
</feature>
<feature type="region of interest" description="Disordered" evidence="1">
    <location>
        <begin position="634"/>
        <end position="665"/>
    </location>
</feature>
<feature type="compositionally biased region" description="Basic and acidic residues" evidence="1">
    <location>
        <begin position="1155"/>
        <end position="1169"/>
    </location>
</feature>
<feature type="compositionally biased region" description="Polar residues" evidence="1">
    <location>
        <begin position="655"/>
        <end position="665"/>
    </location>
</feature>
<dbReference type="EMBL" id="KV460211">
    <property type="protein sequence ID" value="OBT99887.1"/>
    <property type="molecule type" value="Genomic_DNA"/>
</dbReference>
<feature type="region of interest" description="Disordered" evidence="1">
    <location>
        <begin position="1127"/>
        <end position="1174"/>
    </location>
</feature>
<feature type="compositionally biased region" description="Pro residues" evidence="1">
    <location>
        <begin position="852"/>
        <end position="866"/>
    </location>
</feature>
<feature type="compositionally biased region" description="Low complexity" evidence="1">
    <location>
        <begin position="316"/>
        <end position="325"/>
    </location>
</feature>
<name>A0A1B8GVM6_9PEZI</name>
<feature type="compositionally biased region" description="Polar residues" evidence="1">
    <location>
        <begin position="588"/>
        <end position="599"/>
    </location>
</feature>
<dbReference type="InterPro" id="IPR029063">
    <property type="entry name" value="SAM-dependent_MTases_sf"/>
</dbReference>
<feature type="compositionally biased region" description="Basic and acidic residues" evidence="1">
    <location>
        <begin position="328"/>
        <end position="338"/>
    </location>
</feature>
<proteinExistence type="predicted"/>
<feature type="compositionally biased region" description="Basic and acidic residues" evidence="1">
    <location>
        <begin position="418"/>
        <end position="431"/>
    </location>
</feature>
<feature type="compositionally biased region" description="Polar residues" evidence="1">
    <location>
        <begin position="1389"/>
        <end position="1403"/>
    </location>
</feature>
<feature type="compositionally biased region" description="Polar residues" evidence="1">
    <location>
        <begin position="205"/>
        <end position="223"/>
    </location>
</feature>
<feature type="compositionally biased region" description="Polar residues" evidence="1">
    <location>
        <begin position="390"/>
        <end position="408"/>
    </location>
</feature>
<feature type="compositionally biased region" description="Polar residues" evidence="1">
    <location>
        <begin position="634"/>
        <end position="644"/>
    </location>
</feature>
<reference evidence="2 3" key="1">
    <citation type="submission" date="2016-03" db="EMBL/GenBank/DDBJ databases">
        <title>Comparative genomics of Pseudogymnoascus destructans, the fungus causing white-nose syndrome of bats.</title>
        <authorList>
            <person name="Palmer J.M."/>
            <person name="Drees K.P."/>
            <person name="Foster J.T."/>
            <person name="Lindner D.L."/>
        </authorList>
    </citation>
    <scope>NUCLEOTIDE SEQUENCE [LARGE SCALE GENOMIC DNA]</scope>
    <source>
        <strain evidence="2 3">UAMH 10579</strain>
    </source>
</reference>
<dbReference type="SUPFAM" id="SSF53335">
    <property type="entry name" value="S-adenosyl-L-methionine-dependent methyltransferases"/>
    <property type="match status" value="1"/>
</dbReference>
<evidence type="ECO:0000256" key="1">
    <source>
        <dbReference type="SAM" id="MobiDB-lite"/>
    </source>
</evidence>
<feature type="compositionally biased region" description="Polar residues" evidence="1">
    <location>
        <begin position="18"/>
        <end position="33"/>
    </location>
</feature>
<dbReference type="STRING" id="342668.A0A1B8GVM6"/>
<feature type="region of interest" description="Disordered" evidence="1">
    <location>
        <begin position="940"/>
        <end position="1000"/>
    </location>
</feature>
<accession>A0A1B8GVM6</accession>